<dbReference type="Proteomes" id="UP000269721">
    <property type="component" value="Unassembled WGS sequence"/>
</dbReference>
<dbReference type="EMBL" id="KZ996574">
    <property type="protein sequence ID" value="RKO88653.1"/>
    <property type="molecule type" value="Genomic_DNA"/>
</dbReference>
<gene>
    <name evidence="2" type="ORF">BDK51DRAFT_51804</name>
</gene>
<feature type="region of interest" description="Disordered" evidence="1">
    <location>
        <begin position="269"/>
        <end position="301"/>
    </location>
</feature>
<evidence type="ECO:0000313" key="2">
    <source>
        <dbReference type="EMBL" id="RKO88653.1"/>
    </source>
</evidence>
<protein>
    <submittedName>
        <fullName evidence="2">Uncharacterized protein</fullName>
    </submittedName>
</protein>
<feature type="region of interest" description="Disordered" evidence="1">
    <location>
        <begin position="714"/>
        <end position="772"/>
    </location>
</feature>
<accession>A0A4P9WAV0</accession>
<reference evidence="3" key="1">
    <citation type="journal article" date="2018" name="Nat. Microbiol.">
        <title>Leveraging single-cell genomics to expand the fungal tree of life.</title>
        <authorList>
            <person name="Ahrendt S.R."/>
            <person name="Quandt C.A."/>
            <person name="Ciobanu D."/>
            <person name="Clum A."/>
            <person name="Salamov A."/>
            <person name="Andreopoulos B."/>
            <person name="Cheng J.F."/>
            <person name="Woyke T."/>
            <person name="Pelin A."/>
            <person name="Henrissat B."/>
            <person name="Reynolds N.K."/>
            <person name="Benny G.L."/>
            <person name="Smith M.E."/>
            <person name="James T.Y."/>
            <person name="Grigoriev I.V."/>
        </authorList>
    </citation>
    <scope>NUCLEOTIDE SEQUENCE [LARGE SCALE GENOMIC DNA]</scope>
</reference>
<feature type="region of interest" description="Disordered" evidence="1">
    <location>
        <begin position="819"/>
        <end position="849"/>
    </location>
</feature>
<evidence type="ECO:0000256" key="1">
    <source>
        <dbReference type="SAM" id="MobiDB-lite"/>
    </source>
</evidence>
<feature type="compositionally biased region" description="Low complexity" evidence="1">
    <location>
        <begin position="147"/>
        <end position="158"/>
    </location>
</feature>
<feature type="region of interest" description="Disordered" evidence="1">
    <location>
        <begin position="676"/>
        <end position="695"/>
    </location>
</feature>
<evidence type="ECO:0000313" key="3">
    <source>
        <dbReference type="Proteomes" id="UP000269721"/>
    </source>
</evidence>
<feature type="region of interest" description="Disordered" evidence="1">
    <location>
        <begin position="80"/>
        <end position="114"/>
    </location>
</feature>
<feature type="region of interest" description="Disordered" evidence="1">
    <location>
        <begin position="134"/>
        <end position="178"/>
    </location>
</feature>
<feature type="compositionally biased region" description="Basic and acidic residues" evidence="1">
    <location>
        <begin position="473"/>
        <end position="482"/>
    </location>
</feature>
<feature type="region of interest" description="Disordered" evidence="1">
    <location>
        <begin position="586"/>
        <end position="625"/>
    </location>
</feature>
<keyword evidence="3" id="KW-1185">Reference proteome</keyword>
<organism evidence="2 3">
    <name type="scientific">Blyttiomyces helicus</name>
    <dbReference type="NCBI Taxonomy" id="388810"/>
    <lineage>
        <taxon>Eukaryota</taxon>
        <taxon>Fungi</taxon>
        <taxon>Fungi incertae sedis</taxon>
        <taxon>Chytridiomycota</taxon>
        <taxon>Chytridiomycota incertae sedis</taxon>
        <taxon>Chytridiomycetes</taxon>
        <taxon>Chytridiomycetes incertae sedis</taxon>
        <taxon>Blyttiomyces</taxon>
    </lineage>
</organism>
<proteinExistence type="predicted"/>
<dbReference type="AlphaFoldDB" id="A0A4P9WAV0"/>
<feature type="compositionally biased region" description="Polar residues" evidence="1">
    <location>
        <begin position="729"/>
        <end position="747"/>
    </location>
</feature>
<feature type="compositionally biased region" description="Low complexity" evidence="1">
    <location>
        <begin position="231"/>
        <end position="241"/>
    </location>
</feature>
<feature type="compositionally biased region" description="Polar residues" evidence="1">
    <location>
        <begin position="484"/>
        <end position="493"/>
    </location>
</feature>
<name>A0A4P9WAV0_9FUNG</name>
<feature type="region of interest" description="Disordered" evidence="1">
    <location>
        <begin position="197"/>
        <end position="251"/>
    </location>
</feature>
<sequence>MHSSTGQHVESAGRLAKDVGGILKRAATRVEGDSCLRSDGCSEGGDHLCNPLEAQSSRFFWSHPSQHPALNGHTHVVTDSKDADAAAGPKPQPSPMRAHGSKEGSQAPAAKDGVGEATKMMGWWARIVSRIRGRMRCGRSRERAAKSRAAASRPRSSATTLTEHTRSRTSSLDFSGGGEDALFSRLPGILSRFRLGSNLGSTDHGRGPPTSRPSTPLPRRRHRLDDRALGSRSSRSSSPSPQGHVLSLARATSSESRIRLYRAAVERREPKASPWTFMPEPPNATTGGQRGSKDTRRTPSDAWQRCVDREMFGDLPRLGAHPTFIMPTTACPFDIKLKKACSIPSDKLGPRKLDMKISPTLFGIPEEAPVPHPIRLELLLARSRVQVDRRRSAIGKVHPGTPPHHTQTNLEHTTSPLEYWHHFMSRSSLQPSIGRASPVPSRNHLLESVVNPRSTDSFFISFTPPCTPLPIRRRGDAPRDQGSRWGSRNSLGTTPGRRKASTPPFLRASRRARPPTLHRRVLELKGTGTRVGVPAQCERIRRFAPRASGKRVRFTSPLPHGMELPSPPSKSIVARGWFRKGAHHLAAMVKPSSPPTSPTGKMRRPSREERDPVAAGDAGGGGGGRGGFIATCFREMWSRISAAGGDESAIRRRQYSEVAAIVRADPILSHAHGQILPSRSDSWHPTDADQLQGRRRRVVTPFATFCRQHAISSTSSNFESLEPTPNPSSPYQSMNRPASPRQSTNGAASPRESTRRPVNPYQSRNRPGIPRQSMNLLVHRSTGHLLSSDPHRPPIVIDLRKRTASSSKSLCYFSGSTLVAPRSPTPSLERPSASARSLKANRYPAISGG</sequence>
<feature type="region of interest" description="Disordered" evidence="1">
    <location>
        <begin position="469"/>
        <end position="513"/>
    </location>
</feature>